<dbReference type="KEGG" id="pory:EJA05_09405"/>
<reference evidence="3 4" key="1">
    <citation type="submission" date="2018-12" db="EMBL/GenBank/DDBJ databases">
        <authorList>
            <person name="Li S."/>
            <person name="Yang R."/>
            <person name="Chen G."/>
            <person name="Zou L."/>
            <person name="Zhang C."/>
            <person name="Chen Y."/>
            <person name="Liu Z."/>
            <person name="Li Y."/>
            <person name="Yan Y."/>
            <person name="Huang M."/>
            <person name="Chen T."/>
        </authorList>
    </citation>
    <scope>NUCLEOTIDE SEQUENCE [LARGE SCALE GENOMIC DNA]</scope>
    <source>
        <strain evidence="3 4">1257</strain>
    </source>
</reference>
<dbReference type="AlphaFoldDB" id="A0A3Q8U0Q9"/>
<evidence type="ECO:0000259" key="2">
    <source>
        <dbReference type="Pfam" id="PF21930"/>
    </source>
</evidence>
<dbReference type="Pfam" id="PF04717">
    <property type="entry name" value="Phage_base_V"/>
    <property type="match status" value="1"/>
</dbReference>
<dbReference type="InterPro" id="IPR054122">
    <property type="entry name" value="Gp138-like_C"/>
</dbReference>
<dbReference type="Gene3D" id="2.40.50.230">
    <property type="entry name" value="Gp5 N-terminal domain"/>
    <property type="match status" value="1"/>
</dbReference>
<dbReference type="Pfam" id="PF21930">
    <property type="entry name" value="Gp138_C"/>
    <property type="match status" value="2"/>
</dbReference>
<gene>
    <name evidence="3" type="ORF">EJA05_09405</name>
</gene>
<dbReference type="Proteomes" id="UP000268230">
    <property type="component" value="Chromosome"/>
</dbReference>
<accession>A0A3Q8U0Q9</accession>
<organism evidence="3 4">
    <name type="scientific">Pseudomonas entomophila</name>
    <dbReference type="NCBI Taxonomy" id="312306"/>
    <lineage>
        <taxon>Bacteria</taxon>
        <taxon>Pseudomonadati</taxon>
        <taxon>Pseudomonadota</taxon>
        <taxon>Gammaproteobacteria</taxon>
        <taxon>Pseudomonadales</taxon>
        <taxon>Pseudomonadaceae</taxon>
        <taxon>Pseudomonas</taxon>
    </lineage>
</organism>
<sequence>MSYASAQHDRMLADVVLPCVVVAVDTAAARVRVSDGRDWTSAWVRWHSQAAGKARHWRIPSLNEQGVLISPSGNPAHGTFVPGLYGNAGAPPDNRDHVEVWRFDDGGSLVYDWQAKSYTIELPSGTVKVKVGATVATLTDEAISAETTTLTAKATTVSVKATSITVEATSAAIKAANITLEGQVQIKGPLTVTGDINGGGRIIDTAGNTANHKH</sequence>
<evidence type="ECO:0000259" key="1">
    <source>
        <dbReference type="Pfam" id="PF04717"/>
    </source>
</evidence>
<evidence type="ECO:0000313" key="3">
    <source>
        <dbReference type="EMBL" id="AZL67947.1"/>
    </source>
</evidence>
<dbReference type="InterPro" id="IPR037026">
    <property type="entry name" value="Vgr_OB-fold_dom_sf"/>
</dbReference>
<feature type="domain" description="Gp5/Type VI secretion system Vgr protein OB-fold" evidence="1">
    <location>
        <begin position="18"/>
        <end position="85"/>
    </location>
</feature>
<evidence type="ECO:0000313" key="4">
    <source>
        <dbReference type="Proteomes" id="UP000268230"/>
    </source>
</evidence>
<feature type="domain" description="Gp138-like beta-helical trimerization" evidence="2">
    <location>
        <begin position="99"/>
        <end position="153"/>
    </location>
</feature>
<proteinExistence type="predicted"/>
<dbReference type="OrthoDB" id="4931325at2"/>
<dbReference type="EMBL" id="CP034338">
    <property type="protein sequence ID" value="AZL67947.1"/>
    <property type="molecule type" value="Genomic_DNA"/>
</dbReference>
<name>A0A3Q8U0Q9_9PSED</name>
<feature type="domain" description="Gp138-like beta-helical trimerization" evidence="2">
    <location>
        <begin position="156"/>
        <end position="198"/>
    </location>
</feature>
<protein>
    <submittedName>
        <fullName evidence="3">Phage baseplate assembly protein V</fullName>
    </submittedName>
</protein>
<dbReference type="InterPro" id="IPR013046">
    <property type="entry name" value="GpV/Gp45"/>
</dbReference>
<dbReference type="InterPro" id="IPR006531">
    <property type="entry name" value="Gp5/Vgr_OB"/>
</dbReference>
<dbReference type="NCBIfam" id="TIGR01644">
    <property type="entry name" value="phage_P2_V"/>
    <property type="match status" value="1"/>
</dbReference>